<reference evidence="1" key="1">
    <citation type="submission" date="2015-11" db="EMBL/GenBank/DDBJ databases">
        <title>De novo transcriptome assembly of four potential Pierce s Disease insect vectors from Arizona vineyards.</title>
        <authorList>
            <person name="Tassone E.E."/>
        </authorList>
    </citation>
    <scope>NUCLEOTIDE SEQUENCE</scope>
</reference>
<feature type="non-terminal residue" evidence="1">
    <location>
        <position position="1"/>
    </location>
</feature>
<gene>
    <name evidence="1" type="ORF">g.12310</name>
</gene>
<evidence type="ECO:0000313" key="1">
    <source>
        <dbReference type="EMBL" id="JAS51143.1"/>
    </source>
</evidence>
<accession>A0A1B6FMB2</accession>
<proteinExistence type="predicted"/>
<sequence length="157" mass="17113">LGKSVTGLNFFSLHTMSPITTAVLHEVDVQDYMKCSKIIIHAPEDKKANANFTVYFKNENTPPLQVTYRQEEVGCGHIKDIYDNAKFQVYFVNTIDKAVCIYRCPIAPTKGVATAGALVSVANQNTPDVVAQVQSCKESLAAVGFTGHLVDVEKCSA</sequence>
<name>A0A1B6FMB2_9HEMI</name>
<dbReference type="AlphaFoldDB" id="A0A1B6FMB2"/>
<protein>
    <recommendedName>
        <fullName evidence="2">Lipocalin/cytosolic fatty-acid binding domain-containing protein</fullName>
    </recommendedName>
</protein>
<organism evidence="1">
    <name type="scientific">Cuerna arida</name>
    <dbReference type="NCBI Taxonomy" id="1464854"/>
    <lineage>
        <taxon>Eukaryota</taxon>
        <taxon>Metazoa</taxon>
        <taxon>Ecdysozoa</taxon>
        <taxon>Arthropoda</taxon>
        <taxon>Hexapoda</taxon>
        <taxon>Insecta</taxon>
        <taxon>Pterygota</taxon>
        <taxon>Neoptera</taxon>
        <taxon>Paraneoptera</taxon>
        <taxon>Hemiptera</taxon>
        <taxon>Auchenorrhyncha</taxon>
        <taxon>Membracoidea</taxon>
        <taxon>Cicadellidae</taxon>
        <taxon>Cicadellinae</taxon>
        <taxon>Proconiini</taxon>
        <taxon>Cuerna</taxon>
    </lineage>
</organism>
<dbReference type="EMBL" id="GECZ01018626">
    <property type="protein sequence ID" value="JAS51143.1"/>
    <property type="molecule type" value="Transcribed_RNA"/>
</dbReference>
<evidence type="ECO:0008006" key="2">
    <source>
        <dbReference type="Google" id="ProtNLM"/>
    </source>
</evidence>